<evidence type="ECO:0000313" key="1">
    <source>
        <dbReference type="EMBL" id="MDT0294677.1"/>
    </source>
</evidence>
<sequence length="167" mass="19660">MIKNFLVLFGISFLLQSCFYTHRAKKIDAYELIQNKEETASKFVFEYPGNKKDFEKKSISFFRLDTSYMPFNFTTDQLYPDEELNVLIITSRDKDVMVNLLGYIIRESLKTDNENLNKDEDPNPDTTYYYFVHIQVTDKEGNDVLAGSSMRSKAIINKLLKYKHYLN</sequence>
<dbReference type="Proteomes" id="UP001182991">
    <property type="component" value="Unassembled WGS sequence"/>
</dbReference>
<comment type="caution">
    <text evidence="1">The sequence shown here is derived from an EMBL/GenBank/DDBJ whole genome shotgun (WGS) entry which is preliminary data.</text>
</comment>
<keyword evidence="2" id="KW-1185">Reference proteome</keyword>
<proteinExistence type="predicted"/>
<evidence type="ECO:0008006" key="3">
    <source>
        <dbReference type="Google" id="ProtNLM"/>
    </source>
</evidence>
<evidence type="ECO:0000313" key="2">
    <source>
        <dbReference type="Proteomes" id="UP001182991"/>
    </source>
</evidence>
<dbReference type="PROSITE" id="PS51257">
    <property type="entry name" value="PROKAR_LIPOPROTEIN"/>
    <property type="match status" value="1"/>
</dbReference>
<protein>
    <recommendedName>
        <fullName evidence="3">Lipoprotein</fullName>
    </recommendedName>
</protein>
<reference evidence="2" key="1">
    <citation type="submission" date="2023-07" db="EMBL/GenBank/DDBJ databases">
        <title>Isolating and identifying novel microbial strains from the Mariana Trench.</title>
        <authorList>
            <person name="Fu H."/>
        </authorList>
    </citation>
    <scope>NUCLEOTIDE SEQUENCE [LARGE SCALE GENOMIC DNA]</scope>
    <source>
        <strain evidence="2">T-y2</strain>
    </source>
</reference>
<gene>
    <name evidence="1" type="ORF">RLT85_08520</name>
</gene>
<accession>A0ABU2KIY7</accession>
<organism evidence="1 2">
    <name type="scientific">Mesonia ostreae</name>
    <dbReference type="NCBI Taxonomy" id="861110"/>
    <lineage>
        <taxon>Bacteria</taxon>
        <taxon>Pseudomonadati</taxon>
        <taxon>Bacteroidota</taxon>
        <taxon>Flavobacteriia</taxon>
        <taxon>Flavobacteriales</taxon>
        <taxon>Flavobacteriaceae</taxon>
        <taxon>Mesonia</taxon>
    </lineage>
</organism>
<name>A0ABU2KIY7_9FLAO</name>
<dbReference type="RefSeq" id="WP_311401609.1">
    <property type="nucleotide sequence ID" value="NZ_JAVRBG010000007.1"/>
</dbReference>
<dbReference type="EMBL" id="JAVRBG010000007">
    <property type="protein sequence ID" value="MDT0294677.1"/>
    <property type="molecule type" value="Genomic_DNA"/>
</dbReference>